<sequence length="373" mass="40078">MPHLRQLRLARGAVWLAIFVSFGVLAGVVFIASGAYNVAANERHFNITESLITFALDRSVSVRGERRSVPDLDDPGLVRLGALHFENGCAACHGRPGRPASPIVQGMYPSPPPLDGAAREWSVPELGWIVHNGLKMTGMPAWPGKGREDEVWPVVAFIMAIPEIDAAEYDTLTGPVAHGKSLPIRDPETMAEFCEACHGSAESPPASALAPPLTNQSPEYLYRSLEEYRAGLRQSGMMEPIAAELSDDQMRALAMRLGGPPGAVKPPPIPAGRLSPGAELAWRGDPARDLPSCFGCHGERAGPDFPRLQGLSGRYVANQLELFRNGVRGLSAQGRVMAHVAGRLSDDDMEAVAEYIGRLNRQEDLAAASARAQ</sequence>
<evidence type="ECO:0000256" key="6">
    <source>
        <dbReference type="PROSITE-ProRule" id="PRU00433"/>
    </source>
</evidence>
<dbReference type="InterPro" id="IPR036909">
    <property type="entry name" value="Cyt_c-like_dom_sf"/>
</dbReference>
<dbReference type="AlphaFoldDB" id="A0AAW9RQE4"/>
<dbReference type="Gene3D" id="1.10.760.10">
    <property type="entry name" value="Cytochrome c-like domain"/>
    <property type="match status" value="3"/>
</dbReference>
<keyword evidence="7" id="KW-0472">Membrane</keyword>
<reference evidence="9 10" key="1">
    <citation type="submission" date="2024-02" db="EMBL/GenBank/DDBJ databases">
        <title>Genome analysis and characterization of Microbaculum marinisediminis sp. nov., isolated from marine sediment.</title>
        <authorList>
            <person name="Du Z.-J."/>
            <person name="Ye Y.-Q."/>
            <person name="Zhang Z.-R."/>
            <person name="Yuan S.-M."/>
            <person name="Zhang X.-Y."/>
        </authorList>
    </citation>
    <scope>NUCLEOTIDE SEQUENCE [LARGE SCALE GENOMIC DNA]</scope>
    <source>
        <strain evidence="9 10">SDUM1044001</strain>
    </source>
</reference>
<feature type="domain" description="Cytochrome c" evidence="8">
    <location>
        <begin position="76"/>
        <end position="162"/>
    </location>
</feature>
<dbReference type="GO" id="GO:0020037">
    <property type="term" value="F:heme binding"/>
    <property type="evidence" value="ECO:0007669"/>
    <property type="project" value="InterPro"/>
</dbReference>
<evidence type="ECO:0000256" key="4">
    <source>
        <dbReference type="ARBA" id="ARBA00022982"/>
    </source>
</evidence>
<protein>
    <submittedName>
        <fullName evidence="9">C-type cytochrome</fullName>
    </submittedName>
</protein>
<accession>A0AAW9RQE4</accession>
<evidence type="ECO:0000256" key="7">
    <source>
        <dbReference type="SAM" id="Phobius"/>
    </source>
</evidence>
<evidence type="ECO:0000256" key="1">
    <source>
        <dbReference type="ARBA" id="ARBA00022448"/>
    </source>
</evidence>
<keyword evidence="10" id="KW-1185">Reference proteome</keyword>
<feature type="transmembrane region" description="Helical" evidence="7">
    <location>
        <begin position="12"/>
        <end position="36"/>
    </location>
</feature>
<dbReference type="EMBL" id="JAZHOF010000001">
    <property type="protein sequence ID" value="MEJ8570470.1"/>
    <property type="molecule type" value="Genomic_DNA"/>
</dbReference>
<dbReference type="InterPro" id="IPR050597">
    <property type="entry name" value="Cytochrome_c_Oxidase_Subunit"/>
</dbReference>
<dbReference type="RefSeq" id="WP_340328199.1">
    <property type="nucleotide sequence ID" value="NZ_JAZHOF010000001.1"/>
</dbReference>
<dbReference type="PROSITE" id="PS51007">
    <property type="entry name" value="CYTC"/>
    <property type="match status" value="3"/>
</dbReference>
<proteinExistence type="predicted"/>
<dbReference type="InterPro" id="IPR009056">
    <property type="entry name" value="Cyt_c-like_dom"/>
</dbReference>
<gene>
    <name evidence="9" type="ORF">V3328_03245</name>
</gene>
<dbReference type="GO" id="GO:0046872">
    <property type="term" value="F:metal ion binding"/>
    <property type="evidence" value="ECO:0007669"/>
    <property type="project" value="UniProtKB-KW"/>
</dbReference>
<keyword evidence="1" id="KW-0813">Transport</keyword>
<evidence type="ECO:0000256" key="2">
    <source>
        <dbReference type="ARBA" id="ARBA00022617"/>
    </source>
</evidence>
<comment type="caution">
    <text evidence="9">The sequence shown here is derived from an EMBL/GenBank/DDBJ whole genome shotgun (WGS) entry which is preliminary data.</text>
</comment>
<dbReference type="Pfam" id="PF13442">
    <property type="entry name" value="Cytochrome_CBB3"/>
    <property type="match status" value="1"/>
</dbReference>
<dbReference type="PANTHER" id="PTHR33751:SF9">
    <property type="entry name" value="CYTOCHROME C4"/>
    <property type="match status" value="1"/>
</dbReference>
<keyword evidence="7" id="KW-0812">Transmembrane</keyword>
<feature type="domain" description="Cytochrome c" evidence="8">
    <location>
        <begin position="279"/>
        <end position="360"/>
    </location>
</feature>
<dbReference type="SUPFAM" id="SSF46626">
    <property type="entry name" value="Cytochrome c"/>
    <property type="match status" value="3"/>
</dbReference>
<dbReference type="Proteomes" id="UP001378188">
    <property type="component" value="Unassembled WGS sequence"/>
</dbReference>
<evidence type="ECO:0000313" key="10">
    <source>
        <dbReference type="Proteomes" id="UP001378188"/>
    </source>
</evidence>
<dbReference type="Pfam" id="PF00034">
    <property type="entry name" value="Cytochrom_C"/>
    <property type="match status" value="1"/>
</dbReference>
<name>A0AAW9RQE4_9HYPH</name>
<evidence type="ECO:0000259" key="8">
    <source>
        <dbReference type="PROSITE" id="PS51007"/>
    </source>
</evidence>
<evidence type="ECO:0000256" key="3">
    <source>
        <dbReference type="ARBA" id="ARBA00022723"/>
    </source>
</evidence>
<organism evidence="9 10">
    <name type="scientific">Microbaculum marinum</name>
    <dbReference type="NCBI Taxonomy" id="1764581"/>
    <lineage>
        <taxon>Bacteria</taxon>
        <taxon>Pseudomonadati</taxon>
        <taxon>Pseudomonadota</taxon>
        <taxon>Alphaproteobacteria</taxon>
        <taxon>Hyphomicrobiales</taxon>
        <taxon>Tepidamorphaceae</taxon>
        <taxon>Microbaculum</taxon>
    </lineage>
</organism>
<evidence type="ECO:0000313" key="9">
    <source>
        <dbReference type="EMBL" id="MEJ8570470.1"/>
    </source>
</evidence>
<keyword evidence="5 6" id="KW-0408">Iron</keyword>
<dbReference type="PANTHER" id="PTHR33751">
    <property type="entry name" value="CBB3-TYPE CYTOCHROME C OXIDASE SUBUNIT FIXP"/>
    <property type="match status" value="1"/>
</dbReference>
<keyword evidence="2 6" id="KW-0349">Heme</keyword>
<keyword evidence="4" id="KW-0249">Electron transport</keyword>
<feature type="domain" description="Cytochrome c" evidence="8">
    <location>
        <begin position="174"/>
        <end position="261"/>
    </location>
</feature>
<dbReference type="GO" id="GO:0009055">
    <property type="term" value="F:electron transfer activity"/>
    <property type="evidence" value="ECO:0007669"/>
    <property type="project" value="InterPro"/>
</dbReference>
<evidence type="ECO:0000256" key="5">
    <source>
        <dbReference type="ARBA" id="ARBA00023004"/>
    </source>
</evidence>
<keyword evidence="3 6" id="KW-0479">Metal-binding</keyword>
<keyword evidence="7" id="KW-1133">Transmembrane helix</keyword>